<keyword evidence="2" id="KW-1185">Reference proteome</keyword>
<accession>A0A6M8HVY3</accession>
<gene>
    <name evidence="1" type="ORF">HN018_05950</name>
</gene>
<dbReference type="InterPro" id="IPR012863">
    <property type="entry name" value="DUF1636"/>
</dbReference>
<dbReference type="Pfam" id="PF07845">
    <property type="entry name" value="DUF1636"/>
    <property type="match status" value="1"/>
</dbReference>
<dbReference type="EMBL" id="CP053708">
    <property type="protein sequence ID" value="QKE92460.1"/>
    <property type="molecule type" value="Genomic_DNA"/>
</dbReference>
<organism evidence="1 2">
    <name type="scientific">Lichenicola cladoniae</name>
    <dbReference type="NCBI Taxonomy" id="1484109"/>
    <lineage>
        <taxon>Bacteria</taxon>
        <taxon>Pseudomonadati</taxon>
        <taxon>Pseudomonadota</taxon>
        <taxon>Alphaproteobacteria</taxon>
        <taxon>Acetobacterales</taxon>
        <taxon>Acetobacteraceae</taxon>
        <taxon>Lichenicola</taxon>
    </lineage>
</organism>
<evidence type="ECO:0000313" key="1">
    <source>
        <dbReference type="EMBL" id="QKE92460.1"/>
    </source>
</evidence>
<dbReference type="CDD" id="cd02980">
    <property type="entry name" value="TRX_Fd_family"/>
    <property type="match status" value="1"/>
</dbReference>
<protein>
    <submittedName>
        <fullName evidence="1">DUF1636 domain-containing protein</fullName>
    </submittedName>
</protein>
<sequence length="132" mass="13751">MSEPTPVLHVCTTCRAGSVKLDGIPVPGHVLHDRLANLLSEAPDAPIRLLPVECLAVCNDGCAASIAMPGKWSYLLGRLAPDMAEDLLVFARSYGVSKTGTVMPSKRPASLAAMILGRVPGPAPAPAEGMPR</sequence>
<name>A0A6M8HVY3_9PROT</name>
<dbReference type="RefSeq" id="WP_171834976.1">
    <property type="nucleotide sequence ID" value="NZ_CP053708.1"/>
</dbReference>
<reference evidence="1 2" key="1">
    <citation type="journal article" date="2014" name="World J. Microbiol. Biotechnol.">
        <title>Biodiversity and physiological characteristics of Antarctic and Arctic lichens-associated bacteria.</title>
        <authorList>
            <person name="Lee Y.M."/>
            <person name="Kim E.H."/>
            <person name="Lee H.K."/>
            <person name="Hong S.G."/>
        </authorList>
    </citation>
    <scope>NUCLEOTIDE SEQUENCE [LARGE SCALE GENOMIC DNA]</scope>
    <source>
        <strain evidence="1 2">PAMC 26569</strain>
    </source>
</reference>
<evidence type="ECO:0000313" key="2">
    <source>
        <dbReference type="Proteomes" id="UP000500767"/>
    </source>
</evidence>
<dbReference type="KEGG" id="lck:HN018_05950"/>
<dbReference type="Proteomes" id="UP000500767">
    <property type="component" value="Chromosome"/>
</dbReference>
<dbReference type="AlphaFoldDB" id="A0A6M8HVY3"/>
<proteinExistence type="predicted"/>